<evidence type="ECO:0000256" key="2">
    <source>
        <dbReference type="ARBA" id="ARBA00022823"/>
    </source>
</evidence>
<dbReference type="NCBIfam" id="TIGR00527">
    <property type="entry name" value="gcvH"/>
    <property type="match status" value="1"/>
</dbReference>
<dbReference type="InterPro" id="IPR000089">
    <property type="entry name" value="Biotin_lipoyl"/>
</dbReference>
<dbReference type="GO" id="GO:0005960">
    <property type="term" value="C:glycine cleavage complex"/>
    <property type="evidence" value="ECO:0007669"/>
    <property type="project" value="InterPro"/>
</dbReference>
<dbReference type="AlphaFoldDB" id="A0A5S9IUU6"/>
<dbReference type="Pfam" id="PF01597">
    <property type="entry name" value="GCV_H"/>
    <property type="match status" value="1"/>
</dbReference>
<dbReference type="NCBIfam" id="NF002270">
    <property type="entry name" value="PRK01202.1"/>
    <property type="match status" value="1"/>
</dbReference>
<dbReference type="GO" id="GO:0005829">
    <property type="term" value="C:cytosol"/>
    <property type="evidence" value="ECO:0007669"/>
    <property type="project" value="TreeGrafter"/>
</dbReference>
<comment type="cofactor">
    <cofactor evidence="3">
        <name>(R)-lipoate</name>
        <dbReference type="ChEBI" id="CHEBI:83088"/>
    </cofactor>
    <text evidence="3">Binds 1 lipoyl cofactor covalently.</text>
</comment>
<organism evidence="6 7">
    <name type="scientific">Uabimicrobium amorphum</name>
    <dbReference type="NCBI Taxonomy" id="2596890"/>
    <lineage>
        <taxon>Bacteria</taxon>
        <taxon>Pseudomonadati</taxon>
        <taxon>Planctomycetota</taxon>
        <taxon>Candidatus Uabimicrobiia</taxon>
        <taxon>Candidatus Uabimicrobiales</taxon>
        <taxon>Candidatus Uabimicrobiaceae</taxon>
        <taxon>Candidatus Uabimicrobium</taxon>
    </lineage>
</organism>
<accession>A0A5S9IUU6</accession>
<evidence type="ECO:0000313" key="7">
    <source>
        <dbReference type="Proteomes" id="UP000326354"/>
    </source>
</evidence>
<evidence type="ECO:0000313" key="6">
    <source>
        <dbReference type="EMBL" id="BBM87015.1"/>
    </source>
</evidence>
<dbReference type="InterPro" id="IPR011053">
    <property type="entry name" value="Single_hybrid_motif"/>
</dbReference>
<dbReference type="RefSeq" id="WP_151971049.1">
    <property type="nucleotide sequence ID" value="NZ_AP019860.1"/>
</dbReference>
<dbReference type="KEGG" id="uam:UABAM_05417"/>
<dbReference type="CDD" id="cd06848">
    <property type="entry name" value="GCS_H"/>
    <property type="match status" value="1"/>
</dbReference>
<keyword evidence="7" id="KW-1185">Reference proteome</keyword>
<dbReference type="PANTHER" id="PTHR11715:SF3">
    <property type="entry name" value="GLYCINE CLEAVAGE SYSTEM H PROTEIN-RELATED"/>
    <property type="match status" value="1"/>
</dbReference>
<reference evidence="6 7" key="1">
    <citation type="submission" date="2019-08" db="EMBL/GenBank/DDBJ databases">
        <title>Complete genome sequence of Candidatus Uab amorphum.</title>
        <authorList>
            <person name="Shiratori T."/>
            <person name="Suzuki S."/>
            <person name="Kakizawa Y."/>
            <person name="Ishida K."/>
        </authorList>
    </citation>
    <scope>NUCLEOTIDE SEQUENCE [LARGE SCALE GENOMIC DNA]</scope>
    <source>
        <strain evidence="6 7">SRT547</strain>
    </source>
</reference>
<dbReference type="Gene3D" id="2.40.50.100">
    <property type="match status" value="1"/>
</dbReference>
<name>A0A5S9IUU6_UABAM</name>
<feature type="domain" description="Lipoyl-binding" evidence="5">
    <location>
        <begin position="21"/>
        <end position="104"/>
    </location>
</feature>
<sequence>MNPEDLKYSKTHEWVQVKGKQARIGITAHAISELGDLTFLELSAEEGEVINQGDSFGEVESVKTTSELYSPISGKVIAVNEDLGDMLDELTDDPYETGWMIEVEIATPDEIEELLGNEAYEKHCQD</sequence>
<dbReference type="PANTHER" id="PTHR11715">
    <property type="entry name" value="GLYCINE CLEAVAGE SYSTEM H PROTEIN"/>
    <property type="match status" value="1"/>
</dbReference>
<dbReference type="OrthoDB" id="9796712at2"/>
<evidence type="ECO:0000256" key="3">
    <source>
        <dbReference type="HAMAP-Rule" id="MF_00272"/>
    </source>
</evidence>
<dbReference type="InterPro" id="IPR033753">
    <property type="entry name" value="GCV_H/Fam206"/>
</dbReference>
<comment type="similarity">
    <text evidence="1 3">Belongs to the GcvH family.</text>
</comment>
<dbReference type="InterPro" id="IPR002930">
    <property type="entry name" value="GCV_H"/>
</dbReference>
<protein>
    <recommendedName>
        <fullName evidence="3">Glycine cleavage system H protein</fullName>
    </recommendedName>
</protein>
<evidence type="ECO:0000259" key="5">
    <source>
        <dbReference type="PROSITE" id="PS50968"/>
    </source>
</evidence>
<dbReference type="HAMAP" id="MF_00272">
    <property type="entry name" value="GcvH"/>
    <property type="match status" value="1"/>
</dbReference>
<dbReference type="InterPro" id="IPR003016">
    <property type="entry name" value="2-oxoA_DH_lipoyl-BS"/>
</dbReference>
<proteinExistence type="inferred from homology"/>
<keyword evidence="2 3" id="KW-0450">Lipoyl</keyword>
<dbReference type="Proteomes" id="UP000326354">
    <property type="component" value="Chromosome"/>
</dbReference>
<evidence type="ECO:0000256" key="1">
    <source>
        <dbReference type="ARBA" id="ARBA00009249"/>
    </source>
</evidence>
<evidence type="ECO:0000256" key="4">
    <source>
        <dbReference type="PIRSR" id="PIRSR617453-50"/>
    </source>
</evidence>
<dbReference type="PROSITE" id="PS00189">
    <property type="entry name" value="LIPOYL"/>
    <property type="match status" value="1"/>
</dbReference>
<dbReference type="SUPFAM" id="SSF51230">
    <property type="entry name" value="Single hybrid motif"/>
    <property type="match status" value="1"/>
</dbReference>
<comment type="function">
    <text evidence="3">The glycine cleavage system catalyzes the degradation of glycine. The H protein shuttles the methylamine group of glycine from the P protein to the T protein.</text>
</comment>
<gene>
    <name evidence="3" type="primary">gcvH</name>
    <name evidence="6" type="ORF">UABAM_05417</name>
</gene>
<dbReference type="GO" id="GO:0019464">
    <property type="term" value="P:glycine decarboxylation via glycine cleavage system"/>
    <property type="evidence" value="ECO:0007669"/>
    <property type="project" value="UniProtKB-UniRule"/>
</dbReference>
<dbReference type="InterPro" id="IPR017453">
    <property type="entry name" value="GCV_H_sub"/>
</dbReference>
<dbReference type="EMBL" id="AP019860">
    <property type="protein sequence ID" value="BBM87015.1"/>
    <property type="molecule type" value="Genomic_DNA"/>
</dbReference>
<dbReference type="PROSITE" id="PS50968">
    <property type="entry name" value="BIOTINYL_LIPOYL"/>
    <property type="match status" value="1"/>
</dbReference>
<comment type="subunit">
    <text evidence="3">The glycine cleavage system is composed of four proteins: P, T, L and H.</text>
</comment>
<feature type="modified residue" description="N6-lipoyllysine" evidence="3 4">
    <location>
        <position position="63"/>
    </location>
</feature>
<dbReference type="GO" id="GO:0009249">
    <property type="term" value="P:protein lipoylation"/>
    <property type="evidence" value="ECO:0007669"/>
    <property type="project" value="TreeGrafter"/>
</dbReference>